<organism evidence="1 2">
    <name type="scientific">Actinomyces urogenitalis DSM 15434</name>
    <dbReference type="NCBI Taxonomy" id="525246"/>
    <lineage>
        <taxon>Bacteria</taxon>
        <taxon>Bacillati</taxon>
        <taxon>Actinomycetota</taxon>
        <taxon>Actinomycetes</taxon>
        <taxon>Actinomycetales</taxon>
        <taxon>Actinomycetaceae</taxon>
        <taxon>Actinomyces</taxon>
    </lineage>
</organism>
<dbReference type="AlphaFoldDB" id="C0W5S8"/>
<dbReference type="Proteomes" id="UP000004778">
    <property type="component" value="Unassembled WGS sequence"/>
</dbReference>
<gene>
    <name evidence="1" type="ORF">HMPREF0058_1222</name>
</gene>
<protein>
    <submittedName>
        <fullName evidence="1">Uncharacterized protein</fullName>
    </submittedName>
</protein>
<dbReference type="HOGENOM" id="CLU_3113697_0_0_11"/>
<keyword evidence="2" id="KW-1185">Reference proteome</keyword>
<accession>C0W5S8</accession>
<proteinExistence type="predicted"/>
<sequence>MHVLDVIDASVPTSLAEFSPSDIALVVGLTLDAVEEPERRRVLVPVKGVA</sequence>
<evidence type="ECO:0000313" key="1">
    <source>
        <dbReference type="EMBL" id="EEH65924.1"/>
    </source>
</evidence>
<comment type="caution">
    <text evidence="1">The sequence shown here is derived from an EMBL/GenBank/DDBJ whole genome shotgun (WGS) entry which is preliminary data.</text>
</comment>
<reference evidence="1 2" key="1">
    <citation type="submission" date="2009-01" db="EMBL/GenBank/DDBJ databases">
        <authorList>
            <person name="Qin X."/>
            <person name="Bachman B."/>
            <person name="Battles P."/>
            <person name="Bell A."/>
            <person name="Bess C."/>
            <person name="Bickham C."/>
            <person name="Chaboub L."/>
            <person name="Chen D."/>
            <person name="Coyle M."/>
            <person name="Deiros D.R."/>
            <person name="Dinh H."/>
            <person name="Forbes L."/>
            <person name="Fowler G."/>
            <person name="Francisco L."/>
            <person name="Fu Q."/>
            <person name="Gubbala S."/>
            <person name="Hale W."/>
            <person name="Han Y."/>
            <person name="Hemphill L."/>
            <person name="Highlander S.K."/>
            <person name="Hirani K."/>
            <person name="Hogues M."/>
            <person name="Jackson L."/>
            <person name="Jakkamsetti A."/>
            <person name="Javaid M."/>
            <person name="Jiang H."/>
            <person name="Korchina V."/>
            <person name="Kovar C."/>
            <person name="Lara F."/>
            <person name="Lee S."/>
            <person name="Mata R."/>
            <person name="Mathew T."/>
            <person name="Moen C."/>
            <person name="Morales K."/>
            <person name="Munidasa M."/>
            <person name="Nazareth L."/>
            <person name="Ngo R."/>
            <person name="Nguyen L."/>
            <person name="Okwuonu G."/>
            <person name="Ongeri F."/>
            <person name="Patil S."/>
            <person name="Petrosino J."/>
            <person name="Pham C."/>
            <person name="Pham P."/>
            <person name="Pu L.-L."/>
            <person name="Puazo M."/>
            <person name="Raj R."/>
            <person name="Reid J."/>
            <person name="Rouhana J."/>
            <person name="Saada N."/>
            <person name="Shang Y."/>
            <person name="Simmons D."/>
            <person name="Thornton R."/>
            <person name="Warren J."/>
            <person name="Weissenberger G."/>
            <person name="Zhang J."/>
            <person name="Zhang L."/>
            <person name="Zhou C."/>
            <person name="Zhu D."/>
            <person name="Muzny D."/>
            <person name="Worley K."/>
            <person name="Gibbs R."/>
        </authorList>
    </citation>
    <scope>NUCLEOTIDE SEQUENCE [LARGE SCALE GENOMIC DNA]</scope>
    <source>
        <strain evidence="1 2">DSM 15434</strain>
    </source>
</reference>
<name>C0W5S8_9ACTO</name>
<evidence type="ECO:0000313" key="2">
    <source>
        <dbReference type="Proteomes" id="UP000004778"/>
    </source>
</evidence>
<dbReference type="EMBL" id="ACFH01000095">
    <property type="protein sequence ID" value="EEH65924.1"/>
    <property type="molecule type" value="Genomic_DNA"/>
</dbReference>